<organism evidence="3 4">
    <name type="scientific">Marmota monax</name>
    <name type="common">Woodchuck</name>
    <dbReference type="NCBI Taxonomy" id="9995"/>
    <lineage>
        <taxon>Eukaryota</taxon>
        <taxon>Metazoa</taxon>
        <taxon>Chordata</taxon>
        <taxon>Craniata</taxon>
        <taxon>Vertebrata</taxon>
        <taxon>Euteleostomi</taxon>
        <taxon>Mammalia</taxon>
        <taxon>Eutheria</taxon>
        <taxon>Euarchontoglires</taxon>
        <taxon>Glires</taxon>
        <taxon>Rodentia</taxon>
        <taxon>Sciuromorpha</taxon>
        <taxon>Sciuridae</taxon>
        <taxon>Xerinae</taxon>
        <taxon>Marmotini</taxon>
        <taxon>Marmota</taxon>
    </lineage>
</organism>
<feature type="compositionally biased region" description="Polar residues" evidence="1">
    <location>
        <begin position="48"/>
        <end position="61"/>
    </location>
</feature>
<sequence>MPSPPPLSPPPAGSAVPGPSWIRSSRGSRCCSVQALAPDVQARDQAVHSGTQPQDFSWMHS</sequence>
<feature type="region of interest" description="Disordered" evidence="1">
    <location>
        <begin position="40"/>
        <end position="61"/>
    </location>
</feature>
<accession>A0A5E4BR46</accession>
<protein>
    <submittedName>
        <fullName evidence="3">Uncharacterized protein</fullName>
    </submittedName>
</protein>
<reference evidence="3 4" key="1">
    <citation type="submission" date="2019-04" db="EMBL/GenBank/DDBJ databases">
        <authorList>
            <person name="Alioto T."/>
            <person name="Alioto T."/>
        </authorList>
    </citation>
    <scope>NUCLEOTIDE SEQUENCE [LARGE SCALE GENOMIC DNA]</scope>
</reference>
<feature type="compositionally biased region" description="Pro residues" evidence="1">
    <location>
        <begin position="1"/>
        <end position="12"/>
    </location>
</feature>
<dbReference type="EMBL" id="WJEC01004645">
    <property type="protein sequence ID" value="KAF7473923.1"/>
    <property type="molecule type" value="Genomic_DNA"/>
</dbReference>
<evidence type="ECO:0000313" key="4">
    <source>
        <dbReference type="Proteomes" id="UP000335636"/>
    </source>
</evidence>
<evidence type="ECO:0000256" key="1">
    <source>
        <dbReference type="SAM" id="MobiDB-lite"/>
    </source>
</evidence>
<evidence type="ECO:0000313" key="2">
    <source>
        <dbReference type="EMBL" id="KAF7473923.1"/>
    </source>
</evidence>
<dbReference type="Proteomes" id="UP000662637">
    <property type="component" value="Unassembled WGS sequence"/>
</dbReference>
<dbReference type="Proteomes" id="UP000335636">
    <property type="component" value="Unassembled WGS sequence"/>
</dbReference>
<proteinExistence type="predicted"/>
<reference evidence="2" key="2">
    <citation type="submission" date="2020-08" db="EMBL/GenBank/DDBJ databases">
        <authorList>
            <person name="Shumante A."/>
            <person name="Zimin A.V."/>
            <person name="Puiu D."/>
            <person name="Salzberg S.L."/>
        </authorList>
    </citation>
    <scope>NUCLEOTIDE SEQUENCE</scope>
    <source>
        <strain evidence="2">WC2-LM</strain>
        <tissue evidence="2">Liver</tissue>
    </source>
</reference>
<gene>
    <name evidence="2" type="ORF">GHT09_015390</name>
    <name evidence="3" type="ORF">MONAX_5E033380</name>
</gene>
<dbReference type="AlphaFoldDB" id="A0A5E4BR46"/>
<dbReference type="EMBL" id="CABDUW010000607">
    <property type="protein sequence ID" value="VTJ72124.1"/>
    <property type="molecule type" value="Genomic_DNA"/>
</dbReference>
<evidence type="ECO:0000313" key="3">
    <source>
        <dbReference type="EMBL" id="VTJ72124.1"/>
    </source>
</evidence>
<name>A0A5E4BR46_MARMO</name>
<feature type="region of interest" description="Disordered" evidence="1">
    <location>
        <begin position="1"/>
        <end position="24"/>
    </location>
</feature>
<keyword evidence="4" id="KW-1185">Reference proteome</keyword>